<evidence type="ECO:0000313" key="2">
    <source>
        <dbReference type="Proteomes" id="UP001596106"/>
    </source>
</evidence>
<evidence type="ECO:0008006" key="3">
    <source>
        <dbReference type="Google" id="ProtNLM"/>
    </source>
</evidence>
<gene>
    <name evidence="1" type="ORF">ACFPMF_23030</name>
</gene>
<evidence type="ECO:0000313" key="1">
    <source>
        <dbReference type="EMBL" id="MFC5412218.1"/>
    </source>
</evidence>
<proteinExistence type="predicted"/>
<dbReference type="RefSeq" id="WP_379849511.1">
    <property type="nucleotide sequence ID" value="NZ_JBHSMA010000011.1"/>
</dbReference>
<name>A0ABW0II71_9BACT</name>
<dbReference type="EMBL" id="JBHSMA010000011">
    <property type="protein sequence ID" value="MFC5412218.1"/>
    <property type="molecule type" value="Genomic_DNA"/>
</dbReference>
<accession>A0ABW0II71</accession>
<organism evidence="1 2">
    <name type="scientific">Larkinella bovis</name>
    <dbReference type="NCBI Taxonomy" id="683041"/>
    <lineage>
        <taxon>Bacteria</taxon>
        <taxon>Pseudomonadati</taxon>
        <taxon>Bacteroidota</taxon>
        <taxon>Cytophagia</taxon>
        <taxon>Cytophagales</taxon>
        <taxon>Spirosomataceae</taxon>
        <taxon>Larkinella</taxon>
    </lineage>
</organism>
<keyword evidence="2" id="KW-1185">Reference proteome</keyword>
<protein>
    <recommendedName>
        <fullName evidence="3">RNA polymerase alpha subunit C-terminal domain-containing protein</fullName>
    </recommendedName>
</protein>
<reference evidence="2" key="1">
    <citation type="journal article" date="2019" name="Int. J. Syst. Evol. Microbiol.">
        <title>The Global Catalogue of Microorganisms (GCM) 10K type strain sequencing project: providing services to taxonomists for standard genome sequencing and annotation.</title>
        <authorList>
            <consortium name="The Broad Institute Genomics Platform"/>
            <consortium name="The Broad Institute Genome Sequencing Center for Infectious Disease"/>
            <person name="Wu L."/>
            <person name="Ma J."/>
        </authorList>
    </citation>
    <scope>NUCLEOTIDE SEQUENCE [LARGE SCALE GENOMIC DNA]</scope>
    <source>
        <strain evidence="2">CCUG 55250</strain>
    </source>
</reference>
<dbReference type="Proteomes" id="UP001596106">
    <property type="component" value="Unassembled WGS sequence"/>
</dbReference>
<comment type="caution">
    <text evidence="1">The sequence shown here is derived from an EMBL/GenBank/DDBJ whole genome shotgun (WGS) entry which is preliminary data.</text>
</comment>
<sequence>MPEELTLDQLRQKITSVSGAELIRLQSFLESEIQRRRQILSEIPAITLDQIPLRVQTRMTFYSVVRRRKICNLAEVGRLSLIETLALLKPADMQSLKSLNQRAYNEVTGELARLNIPHESISLWDVKMVDNKPVIALPTRIADLPHSSVSRERADPV</sequence>